<accession>A0A381T4T8</accession>
<feature type="non-terminal residue" evidence="1">
    <location>
        <position position="160"/>
    </location>
</feature>
<dbReference type="EMBL" id="UINC01004031">
    <property type="protein sequence ID" value="SVA11236.1"/>
    <property type="molecule type" value="Genomic_DNA"/>
</dbReference>
<reference evidence="1" key="1">
    <citation type="submission" date="2018-05" db="EMBL/GenBank/DDBJ databases">
        <authorList>
            <person name="Lanie J.A."/>
            <person name="Ng W.-L."/>
            <person name="Kazmierczak K.M."/>
            <person name="Andrzejewski T.M."/>
            <person name="Davidsen T.M."/>
            <person name="Wayne K.J."/>
            <person name="Tettelin H."/>
            <person name="Glass J.I."/>
            <person name="Rusch D."/>
            <person name="Podicherti R."/>
            <person name="Tsui H.-C.T."/>
            <person name="Winkler M.E."/>
        </authorList>
    </citation>
    <scope>NUCLEOTIDE SEQUENCE</scope>
</reference>
<organism evidence="1">
    <name type="scientific">marine metagenome</name>
    <dbReference type="NCBI Taxonomy" id="408172"/>
    <lineage>
        <taxon>unclassified sequences</taxon>
        <taxon>metagenomes</taxon>
        <taxon>ecological metagenomes</taxon>
    </lineage>
</organism>
<evidence type="ECO:0000313" key="1">
    <source>
        <dbReference type="EMBL" id="SVA11236.1"/>
    </source>
</evidence>
<protein>
    <submittedName>
        <fullName evidence="1">Uncharacterized protein</fullName>
    </submittedName>
</protein>
<sequence>MPVPDCKKNTNCLNKKDGKERLLNYVTNTFKGKTSTSFKNYSFYKKKTDEEEYWNYQFQILCTYKIQNEDKNDKKPKKKLFLEIFDKKKKEGKYCLRLELKSNKPHPDFKNFRGFKKSKIELLGKNICGFKKGKQTVNLSGSYILSLVDKINKIFKVEES</sequence>
<name>A0A381T4T8_9ZZZZ</name>
<proteinExistence type="predicted"/>
<dbReference type="AlphaFoldDB" id="A0A381T4T8"/>
<gene>
    <name evidence="1" type="ORF">METZ01_LOCUS64090</name>
</gene>